<evidence type="ECO:0000313" key="2">
    <source>
        <dbReference type="Proteomes" id="UP000012249"/>
    </source>
</evidence>
<evidence type="ECO:0000313" key="1">
    <source>
        <dbReference type="EMBL" id="EMY15717.1"/>
    </source>
</evidence>
<reference evidence="1 2" key="1">
    <citation type="submission" date="2013-02" db="EMBL/GenBank/DDBJ databases">
        <authorList>
            <person name="Harkins D.M."/>
            <person name="Durkin A.S."/>
            <person name="Brinkac L.M."/>
            <person name="Haft D.H."/>
            <person name="Selengut J.D."/>
            <person name="Sanka R."/>
            <person name="DePew J."/>
            <person name="Purushe J."/>
            <person name="Haake D.A."/>
            <person name="Matsunaga J."/>
            <person name="Vinetz J.M."/>
            <person name="Sutton G.G."/>
            <person name="Nierman W.C."/>
            <person name="Fouts D.E."/>
        </authorList>
    </citation>
    <scope>NUCLEOTIDE SEQUENCE [LARGE SCALE GENOMIC DNA]</scope>
    <source>
        <strain evidence="1 2">Ecochallenge</strain>
    </source>
</reference>
<proteinExistence type="predicted"/>
<protein>
    <submittedName>
        <fullName evidence="1">Uncharacterized protein</fullName>
    </submittedName>
</protein>
<dbReference type="EMBL" id="AHMI02000068">
    <property type="protein sequence ID" value="EMY15717.1"/>
    <property type="molecule type" value="Genomic_DNA"/>
</dbReference>
<accession>N1U9E0</accession>
<comment type="caution">
    <text evidence="1">The sequence shown here is derived from an EMBL/GenBank/DDBJ whole genome shotgun (WGS) entry which is preliminary data.</text>
</comment>
<sequence length="62" mass="7596">MFHILSIFGFRIHDVQIVSDLNVRSRFVRFLSVFRSYFGVLECDYRLFDNGYFSYYNVKLRK</sequence>
<gene>
    <name evidence="1" type="ORF">LEP1GSC043_0686</name>
</gene>
<name>N1U9E0_9LEPT</name>
<organism evidence="1 2">
    <name type="scientific">Leptospira weilii str. Ecochallenge</name>
    <dbReference type="NCBI Taxonomy" id="1049986"/>
    <lineage>
        <taxon>Bacteria</taxon>
        <taxon>Pseudomonadati</taxon>
        <taxon>Spirochaetota</taxon>
        <taxon>Spirochaetia</taxon>
        <taxon>Leptospirales</taxon>
        <taxon>Leptospiraceae</taxon>
        <taxon>Leptospira</taxon>
    </lineage>
</organism>
<dbReference type="AlphaFoldDB" id="N1U9E0"/>
<dbReference type="Proteomes" id="UP000012249">
    <property type="component" value="Unassembled WGS sequence"/>
</dbReference>